<keyword evidence="3" id="KW-1185">Reference proteome</keyword>
<evidence type="ECO:0000313" key="3">
    <source>
        <dbReference type="Proteomes" id="UP001209570"/>
    </source>
</evidence>
<proteinExistence type="predicted"/>
<feature type="transmembrane region" description="Helical" evidence="1">
    <location>
        <begin position="199"/>
        <end position="222"/>
    </location>
</feature>
<dbReference type="AlphaFoldDB" id="A0AAD5LZN2"/>
<evidence type="ECO:0000313" key="2">
    <source>
        <dbReference type="EMBL" id="KAJ0399008.1"/>
    </source>
</evidence>
<keyword evidence="1" id="KW-0812">Transmembrane</keyword>
<dbReference type="Proteomes" id="UP001209570">
    <property type="component" value="Unassembled WGS sequence"/>
</dbReference>
<feature type="transmembrane region" description="Helical" evidence="1">
    <location>
        <begin position="25"/>
        <end position="52"/>
    </location>
</feature>
<feature type="transmembrane region" description="Helical" evidence="1">
    <location>
        <begin position="72"/>
        <end position="96"/>
    </location>
</feature>
<organism evidence="2 3">
    <name type="scientific">Pythium insidiosum</name>
    <name type="common">Pythiosis disease agent</name>
    <dbReference type="NCBI Taxonomy" id="114742"/>
    <lineage>
        <taxon>Eukaryota</taxon>
        <taxon>Sar</taxon>
        <taxon>Stramenopiles</taxon>
        <taxon>Oomycota</taxon>
        <taxon>Peronosporomycetes</taxon>
        <taxon>Pythiales</taxon>
        <taxon>Pythiaceae</taxon>
        <taxon>Pythium</taxon>
    </lineage>
</organism>
<sequence>MAAAVSSAGGPSQSDLAMRRPLHVLVTWFLVYFIHALCAIYFLAAGMLYSFLPSTYLVYYFESNALTVPTRFFHRIAAGHFIIAALHILGLLFPVFQAAAPTAKSIYHSLRRTVCVCDRGRVAPEGFESFRRSLTSFKTATQRALWAPRAVHRVLFSRHGLFGVESRHFEVIFLSREVIETLLQTYQAYRMSCKLPRVWLNRSFVALLVLNAWTTPLLHMLLPHNTVLKRMLCILADILLDFASTVGVSTFLALPYVRIYDPALHSFPNLLIYTDRWLIQWINETQIVLFSSWSDAGSRLVFSLSLLGCLQDVKDLLETKRATASKDVAVVPQHRTSVASSFHQSKRKGCRRLIYFMMMAHGCVVLAAHLHAELKPRPPSCVLELRPWFVKRPGCSFVELSCHPKNPDRLELGRADEIAAVLREIDRTGLEHFTLRHCQAVEMPPLLQTLPWLIGAKIYNSSIVSWPSDAAFDADRHRHLRLFYGIRVTLPNETLPDGLMSPRFPPLLLDIELVFTNLARLPDHLDAIWPTAMTLYFEFGRLDHVPPVLYRLQPYMLVLSGNPLPAVPAELIMLRGLDTLVVRHLNTSGLPSDGVNATENTLTWFFFDYSDVPVFPDWMDAAFISTRLVSGGCTPACERLLADGVPADRPWLAGIDCVTCGLDTTVFYPVAVDERAEEEDSAW</sequence>
<name>A0AAD5LZN2_PYTIN</name>
<reference evidence="2" key="1">
    <citation type="submission" date="2021-12" db="EMBL/GenBank/DDBJ databases">
        <title>Prjna785345.</title>
        <authorList>
            <person name="Rujirawat T."/>
            <person name="Krajaejun T."/>
        </authorList>
    </citation>
    <scope>NUCLEOTIDE SEQUENCE</scope>
    <source>
        <strain evidence="2">Pi057C3</strain>
    </source>
</reference>
<protein>
    <submittedName>
        <fullName evidence="2">Uncharacterized protein</fullName>
    </submittedName>
</protein>
<keyword evidence="1" id="KW-1133">Transmembrane helix</keyword>
<dbReference type="EMBL" id="JAKCXM010000197">
    <property type="protein sequence ID" value="KAJ0399008.1"/>
    <property type="molecule type" value="Genomic_DNA"/>
</dbReference>
<evidence type="ECO:0000256" key="1">
    <source>
        <dbReference type="SAM" id="Phobius"/>
    </source>
</evidence>
<keyword evidence="1" id="KW-0472">Membrane</keyword>
<accession>A0AAD5LZN2</accession>
<feature type="transmembrane region" description="Helical" evidence="1">
    <location>
        <begin position="353"/>
        <end position="372"/>
    </location>
</feature>
<comment type="caution">
    <text evidence="2">The sequence shown here is derived from an EMBL/GenBank/DDBJ whole genome shotgun (WGS) entry which is preliminary data.</text>
</comment>
<dbReference type="SUPFAM" id="SSF52058">
    <property type="entry name" value="L domain-like"/>
    <property type="match status" value="1"/>
</dbReference>
<feature type="transmembrane region" description="Helical" evidence="1">
    <location>
        <begin position="234"/>
        <end position="257"/>
    </location>
</feature>
<gene>
    <name evidence="2" type="ORF">P43SY_008328</name>
</gene>